<dbReference type="GO" id="GO:0003677">
    <property type="term" value="F:DNA binding"/>
    <property type="evidence" value="ECO:0007669"/>
    <property type="project" value="InterPro"/>
</dbReference>
<keyword evidence="5" id="KW-0949">S-adenosyl-L-methionine</keyword>
<dbReference type="EMBL" id="MN740817">
    <property type="protein sequence ID" value="QHU13329.1"/>
    <property type="molecule type" value="Genomic_DNA"/>
</dbReference>
<name>A0A6C0K6J8_9ZZZZ</name>
<dbReference type="GO" id="GO:0009307">
    <property type="term" value="P:DNA restriction-modification system"/>
    <property type="evidence" value="ECO:0007669"/>
    <property type="project" value="UniProtKB-KW"/>
</dbReference>
<evidence type="ECO:0000256" key="7">
    <source>
        <dbReference type="ARBA" id="ARBA00049120"/>
    </source>
</evidence>
<dbReference type="PROSITE" id="PS00093">
    <property type="entry name" value="N4_MTASE"/>
    <property type="match status" value="1"/>
</dbReference>
<keyword evidence="6" id="KW-0680">Restriction system</keyword>
<dbReference type="EC" id="2.1.1.113" evidence="2"/>
<evidence type="ECO:0000256" key="1">
    <source>
        <dbReference type="ARBA" id="ARBA00010203"/>
    </source>
</evidence>
<dbReference type="GO" id="GO:0015667">
    <property type="term" value="F:site-specific DNA-methyltransferase (cytosine-N4-specific) activity"/>
    <property type="evidence" value="ECO:0007669"/>
    <property type="project" value="UniProtKB-EC"/>
</dbReference>
<sequence length="367" mass="40607">MASLLGIRFAARKLLANSTYWDRDDISIPKTELTPEKEPDLRSKLAPIIAEIVANPDLILRDEYTVPQRQKDWVSLCKKEVIGNGDVLPIDTRSRPGHKILDHWHPHFYEVRNWKGVSVRSLVTAVQLEKAFLTNIQMHSTPYKSEIRRMLVMMGGLANVSKYRAVTSKAIVQFFGAKKVLDPCIGWGGRMLGSLAAGAEYTGCEPDPNTVQGLRGILGDIGKTATVLDQPAELALPSIAAGEFDLVLTSPPYFNLELYTAGEQSTTNHPSWDAWVETWLKPVILSCLAKLREGGTSCWSVKNFKSDRAYPLADVTKKIHADAGWNLVKTVTMRGSGRMGGARITDGVETRGSEEDTFCFQFRGAAE</sequence>
<proteinExistence type="inferred from homology"/>
<dbReference type="Gene3D" id="3.40.50.150">
    <property type="entry name" value="Vaccinia Virus protein VP39"/>
    <property type="match status" value="1"/>
</dbReference>
<dbReference type="AlphaFoldDB" id="A0A6C0K6J8"/>
<evidence type="ECO:0000256" key="5">
    <source>
        <dbReference type="ARBA" id="ARBA00022691"/>
    </source>
</evidence>
<keyword evidence="4" id="KW-0808">Transferase</keyword>
<dbReference type="GO" id="GO:0032259">
    <property type="term" value="P:methylation"/>
    <property type="evidence" value="ECO:0007669"/>
    <property type="project" value="UniProtKB-KW"/>
</dbReference>
<evidence type="ECO:0000256" key="2">
    <source>
        <dbReference type="ARBA" id="ARBA00012185"/>
    </source>
</evidence>
<dbReference type="InterPro" id="IPR017985">
    <property type="entry name" value="MeTrfase_CN4_CS"/>
</dbReference>
<organism evidence="8">
    <name type="scientific">viral metagenome</name>
    <dbReference type="NCBI Taxonomy" id="1070528"/>
    <lineage>
        <taxon>unclassified sequences</taxon>
        <taxon>metagenomes</taxon>
        <taxon>organismal metagenomes</taxon>
    </lineage>
</organism>
<evidence type="ECO:0000313" key="8">
    <source>
        <dbReference type="EMBL" id="QHU13329.1"/>
    </source>
</evidence>
<comment type="catalytic activity">
    <reaction evidence="7">
        <text>a 2'-deoxycytidine in DNA + S-adenosyl-L-methionine = an N(4)-methyl-2'-deoxycytidine in DNA + S-adenosyl-L-homocysteine + H(+)</text>
        <dbReference type="Rhea" id="RHEA:16857"/>
        <dbReference type="Rhea" id="RHEA-COMP:11369"/>
        <dbReference type="Rhea" id="RHEA-COMP:13674"/>
        <dbReference type="ChEBI" id="CHEBI:15378"/>
        <dbReference type="ChEBI" id="CHEBI:57856"/>
        <dbReference type="ChEBI" id="CHEBI:59789"/>
        <dbReference type="ChEBI" id="CHEBI:85452"/>
        <dbReference type="ChEBI" id="CHEBI:137933"/>
        <dbReference type="EC" id="2.1.1.113"/>
    </reaction>
</comment>
<accession>A0A6C0K6J8</accession>
<comment type="similarity">
    <text evidence="1">Belongs to the N(4)/N(6)-methyltransferase family. N(4) subfamily.</text>
</comment>
<evidence type="ECO:0000256" key="6">
    <source>
        <dbReference type="ARBA" id="ARBA00022747"/>
    </source>
</evidence>
<protein>
    <recommendedName>
        <fullName evidence="2">site-specific DNA-methyltransferase (cytosine-N(4)-specific)</fullName>
        <ecNumber evidence="2">2.1.1.113</ecNumber>
    </recommendedName>
</protein>
<dbReference type="InterPro" id="IPR029063">
    <property type="entry name" value="SAM-dependent_MTases_sf"/>
</dbReference>
<evidence type="ECO:0000256" key="3">
    <source>
        <dbReference type="ARBA" id="ARBA00022603"/>
    </source>
</evidence>
<evidence type="ECO:0000256" key="4">
    <source>
        <dbReference type="ARBA" id="ARBA00022679"/>
    </source>
</evidence>
<keyword evidence="3" id="KW-0489">Methyltransferase</keyword>
<dbReference type="SUPFAM" id="SSF53335">
    <property type="entry name" value="S-adenosyl-L-methionine-dependent methyltransferases"/>
    <property type="match status" value="1"/>
</dbReference>
<reference evidence="8" key="1">
    <citation type="journal article" date="2020" name="Nature">
        <title>Giant virus diversity and host interactions through global metagenomics.</title>
        <authorList>
            <person name="Schulz F."/>
            <person name="Roux S."/>
            <person name="Paez-Espino D."/>
            <person name="Jungbluth S."/>
            <person name="Walsh D.A."/>
            <person name="Denef V.J."/>
            <person name="McMahon K.D."/>
            <person name="Konstantinidis K.T."/>
            <person name="Eloe-Fadrosh E.A."/>
            <person name="Kyrpides N.C."/>
            <person name="Woyke T."/>
        </authorList>
    </citation>
    <scope>NUCLEOTIDE SEQUENCE</scope>
    <source>
        <strain evidence="8">GVMAG-S-1101178-127</strain>
    </source>
</reference>